<feature type="transmembrane region" description="Helical" evidence="1">
    <location>
        <begin position="95"/>
        <end position="117"/>
    </location>
</feature>
<reference evidence="2 3" key="1">
    <citation type="submission" date="2016-10" db="EMBL/GenBank/DDBJ databases">
        <authorList>
            <person name="de Groot N.N."/>
        </authorList>
    </citation>
    <scope>NUCLEOTIDE SEQUENCE [LARGE SCALE GENOMIC DNA]</scope>
    <source>
        <strain evidence="2 3">DSM 527</strain>
    </source>
</reference>
<feature type="transmembrane region" description="Helical" evidence="1">
    <location>
        <begin position="229"/>
        <end position="246"/>
    </location>
</feature>
<evidence type="ECO:0000313" key="2">
    <source>
        <dbReference type="EMBL" id="SDG73088.1"/>
    </source>
</evidence>
<dbReference type="AlphaFoldDB" id="A0A1G7WMJ7"/>
<gene>
    <name evidence="2" type="ORF">SAMN04488121_10665</name>
</gene>
<dbReference type="GO" id="GO:0005886">
    <property type="term" value="C:plasma membrane"/>
    <property type="evidence" value="ECO:0007669"/>
    <property type="project" value="TreeGrafter"/>
</dbReference>
<dbReference type="RefSeq" id="WP_089835148.1">
    <property type="nucleotide sequence ID" value="NZ_FNBN01000006.1"/>
</dbReference>
<dbReference type="PANTHER" id="PTHR30060">
    <property type="entry name" value="INNER MEMBRANE PROTEIN"/>
    <property type="match status" value="1"/>
</dbReference>
<protein>
    <submittedName>
        <fullName evidence="2">Membrane protein TerC, possibly involved in tellurium resistance</fullName>
    </submittedName>
</protein>
<feature type="transmembrane region" description="Helical" evidence="1">
    <location>
        <begin position="204"/>
        <end position="223"/>
    </location>
</feature>
<evidence type="ECO:0000313" key="3">
    <source>
        <dbReference type="Proteomes" id="UP000199045"/>
    </source>
</evidence>
<keyword evidence="1" id="KW-1133">Transmembrane helix</keyword>
<evidence type="ECO:0000256" key="1">
    <source>
        <dbReference type="SAM" id="Phobius"/>
    </source>
</evidence>
<dbReference type="Proteomes" id="UP000199045">
    <property type="component" value="Unassembled WGS sequence"/>
</dbReference>
<proteinExistence type="predicted"/>
<feature type="transmembrane region" description="Helical" evidence="1">
    <location>
        <begin position="54"/>
        <end position="75"/>
    </location>
</feature>
<dbReference type="EMBL" id="FNBN01000006">
    <property type="protein sequence ID" value="SDG73088.1"/>
    <property type="molecule type" value="Genomic_DNA"/>
</dbReference>
<organism evidence="2 3">
    <name type="scientific">Chitinophaga filiformis</name>
    <name type="common">Myxococcus filiformis</name>
    <name type="synonym">Flexibacter filiformis</name>
    <dbReference type="NCBI Taxonomy" id="104663"/>
    <lineage>
        <taxon>Bacteria</taxon>
        <taxon>Pseudomonadati</taxon>
        <taxon>Bacteroidota</taxon>
        <taxon>Chitinophagia</taxon>
        <taxon>Chitinophagales</taxon>
        <taxon>Chitinophagaceae</taxon>
        <taxon>Chitinophaga</taxon>
    </lineage>
</organism>
<feature type="transmembrane region" description="Helical" evidence="1">
    <location>
        <begin position="171"/>
        <end position="192"/>
    </location>
</feature>
<dbReference type="InterPro" id="IPR005496">
    <property type="entry name" value="Integral_membrane_TerC"/>
</dbReference>
<name>A0A1G7WMJ7_CHIFI</name>
<sequence length="270" mass="29819">MGNLFSAEGLFTIDSLISLLTLSVLEIVLGIDNIVFISIMAGKLPANKQKKARRLGLTLAMFVRILLLLSISWIMSLTRTLFNVGDWIGIQNEKWLEATAISGRDLILLIGGLFLIYKSTAEIHEKLEGGGHESANPKPISFTQTIIQILLLDIVFSLDSVITAVGMADHIQIMIAAVIIAVAVMVLASEVISNFVDKHPTVKMLALSFLLLIGVSLIAESFEQHIPKGYIYFAMAFSVFIEMLNLKMKSKSSKPVKLHQPRLEEKDQQI</sequence>
<keyword evidence="1" id="KW-0812">Transmembrane</keyword>
<feature type="transmembrane region" description="Helical" evidence="1">
    <location>
        <begin position="20"/>
        <end position="42"/>
    </location>
</feature>
<dbReference type="Pfam" id="PF03741">
    <property type="entry name" value="TerC"/>
    <property type="match status" value="1"/>
</dbReference>
<dbReference type="STRING" id="104663.SAMN04488121_10665"/>
<keyword evidence="1" id="KW-0472">Membrane</keyword>
<accession>A0A1G7WMJ7</accession>
<dbReference type="OrthoDB" id="9805314at2"/>
<dbReference type="PANTHER" id="PTHR30060:SF0">
    <property type="entry name" value="COILED-COIL PROTEIN (DUF2040)-RELATED"/>
    <property type="match status" value="1"/>
</dbReference>
<feature type="transmembrane region" description="Helical" evidence="1">
    <location>
        <begin position="146"/>
        <end position="165"/>
    </location>
</feature>